<keyword evidence="1" id="KW-1133">Transmembrane helix</keyword>
<name>A0A0B6CUG4_9GAMM</name>
<evidence type="ECO:0000313" key="2">
    <source>
        <dbReference type="EMBL" id="AJI52460.1"/>
    </source>
</evidence>
<dbReference type="Proteomes" id="UP000031830">
    <property type="component" value="Chromosome"/>
</dbReference>
<feature type="transmembrane region" description="Helical" evidence="1">
    <location>
        <begin position="12"/>
        <end position="39"/>
    </location>
</feature>
<dbReference type="STRING" id="28110.KU46_1924"/>
<sequence>MNNNVKQILASISLIAIAVISFIIFAPLFVFLIVFLMIFSFFVRRKIIKENPDFFRQYTSKKGRIIDQEENNENNSNHKLK</sequence>
<dbReference type="RefSeq" id="WP_044526559.1">
    <property type="nucleotide sequence ID" value="NZ_CP009440.1"/>
</dbReference>
<proteinExistence type="predicted"/>
<dbReference type="EMBL" id="CP009440">
    <property type="protein sequence ID" value="AJI52460.1"/>
    <property type="molecule type" value="Genomic_DNA"/>
</dbReference>
<dbReference type="KEGG" id="fpz:LA55_1461"/>
<accession>A0A0B6CUG4</accession>
<dbReference type="OrthoDB" id="5605743at2"/>
<organism evidence="2 3">
    <name type="scientific">Francisella philomiragia</name>
    <dbReference type="NCBI Taxonomy" id="28110"/>
    <lineage>
        <taxon>Bacteria</taxon>
        <taxon>Pseudomonadati</taxon>
        <taxon>Pseudomonadota</taxon>
        <taxon>Gammaproteobacteria</taxon>
        <taxon>Thiotrichales</taxon>
        <taxon>Francisellaceae</taxon>
        <taxon>Francisella</taxon>
    </lineage>
</organism>
<evidence type="ECO:0000313" key="3">
    <source>
        <dbReference type="Proteomes" id="UP000031830"/>
    </source>
</evidence>
<dbReference type="AlphaFoldDB" id="A0A0B6CUG4"/>
<evidence type="ECO:0000256" key="1">
    <source>
        <dbReference type="SAM" id="Phobius"/>
    </source>
</evidence>
<protein>
    <submittedName>
        <fullName evidence="2">Uncharacterized protein</fullName>
    </submittedName>
</protein>
<reference evidence="2 3" key="1">
    <citation type="journal article" date="2015" name="Genome Announc.">
        <title>Genome sequencing of 18 francisella strains to aid in assay development and testing.</title>
        <authorList>
            <person name="Johnson S.L."/>
            <person name="Daligault H.E."/>
            <person name="Davenport K.W."/>
            <person name="Coyne S.R."/>
            <person name="Frey K.G."/>
            <person name="Koroleva G.I."/>
            <person name="Broomall S.M."/>
            <person name="Bishop-Lilly K.A."/>
            <person name="Bruce D.C."/>
            <person name="Chertkov O."/>
            <person name="Freitas T."/>
            <person name="Jaissle J."/>
            <person name="Ladner J.T."/>
            <person name="Rosenzweig C.N."/>
            <person name="Gibbons H.S."/>
            <person name="Palacios G.F."/>
            <person name="Redden C.L."/>
            <person name="Xu Y."/>
            <person name="Minogue T.D."/>
            <person name="Chain P.S."/>
        </authorList>
    </citation>
    <scope>NUCLEOTIDE SEQUENCE [LARGE SCALE GENOMIC DNA]</scope>
    <source>
        <strain evidence="2 3">GA01-2794</strain>
    </source>
</reference>
<keyword evidence="1" id="KW-0812">Transmembrane</keyword>
<keyword evidence="1" id="KW-0472">Membrane</keyword>
<gene>
    <name evidence="2" type="ORF">LA55_1461</name>
</gene>